<comment type="similarity">
    <text evidence="2">Belongs to the CIA30 family.</text>
</comment>
<keyword evidence="8" id="KW-1185">Reference proteome</keyword>
<comment type="subcellular location">
    <subcellularLocation>
        <location evidence="1">Mitochondrion</location>
    </subcellularLocation>
</comment>
<evidence type="ECO:0000256" key="1">
    <source>
        <dbReference type="ARBA" id="ARBA00004173"/>
    </source>
</evidence>
<feature type="compositionally biased region" description="Polar residues" evidence="5">
    <location>
        <begin position="240"/>
        <end position="256"/>
    </location>
</feature>
<dbReference type="AlphaFoldDB" id="A0AAN6Y9B0"/>
<evidence type="ECO:0000256" key="3">
    <source>
        <dbReference type="ARBA" id="ARBA00023128"/>
    </source>
</evidence>
<keyword evidence="3" id="KW-0496">Mitochondrion</keyword>
<comment type="caution">
    <text evidence="7">The sequence shown here is derived from an EMBL/GenBank/DDBJ whole genome shotgun (WGS) entry which is preliminary data.</text>
</comment>
<gene>
    <name evidence="7" type="ORF">QBC37DRAFT_426134</name>
</gene>
<dbReference type="EMBL" id="MU858140">
    <property type="protein sequence ID" value="KAK4211812.1"/>
    <property type="molecule type" value="Genomic_DNA"/>
</dbReference>
<proteinExistence type="inferred from homology"/>
<dbReference type="InterPro" id="IPR039131">
    <property type="entry name" value="NDUFAF1"/>
</dbReference>
<feature type="region of interest" description="Disordered" evidence="5">
    <location>
        <begin position="240"/>
        <end position="277"/>
    </location>
</feature>
<evidence type="ECO:0000256" key="5">
    <source>
        <dbReference type="SAM" id="MobiDB-lite"/>
    </source>
</evidence>
<evidence type="ECO:0000259" key="6">
    <source>
        <dbReference type="Pfam" id="PF08547"/>
    </source>
</evidence>
<evidence type="ECO:0000256" key="2">
    <source>
        <dbReference type="ARBA" id="ARBA00007884"/>
    </source>
</evidence>
<dbReference type="SUPFAM" id="SSF49785">
    <property type="entry name" value="Galactose-binding domain-like"/>
    <property type="match status" value="1"/>
</dbReference>
<dbReference type="InterPro" id="IPR008979">
    <property type="entry name" value="Galactose-bd-like_sf"/>
</dbReference>
<evidence type="ECO:0000256" key="4">
    <source>
        <dbReference type="ARBA" id="ARBA00023186"/>
    </source>
</evidence>
<dbReference type="GO" id="GO:0051082">
    <property type="term" value="F:unfolded protein binding"/>
    <property type="evidence" value="ECO:0007669"/>
    <property type="project" value="TreeGrafter"/>
</dbReference>
<reference evidence="7" key="1">
    <citation type="journal article" date="2023" name="Mol. Phylogenet. Evol.">
        <title>Genome-scale phylogeny and comparative genomics of the fungal order Sordariales.</title>
        <authorList>
            <person name="Hensen N."/>
            <person name="Bonometti L."/>
            <person name="Westerberg I."/>
            <person name="Brannstrom I.O."/>
            <person name="Guillou S."/>
            <person name="Cros-Aarteil S."/>
            <person name="Calhoun S."/>
            <person name="Haridas S."/>
            <person name="Kuo A."/>
            <person name="Mondo S."/>
            <person name="Pangilinan J."/>
            <person name="Riley R."/>
            <person name="LaButti K."/>
            <person name="Andreopoulos B."/>
            <person name="Lipzen A."/>
            <person name="Chen C."/>
            <person name="Yan M."/>
            <person name="Daum C."/>
            <person name="Ng V."/>
            <person name="Clum A."/>
            <person name="Steindorff A."/>
            <person name="Ohm R.A."/>
            <person name="Martin F."/>
            <person name="Silar P."/>
            <person name="Natvig D.O."/>
            <person name="Lalanne C."/>
            <person name="Gautier V."/>
            <person name="Ament-Velasquez S.L."/>
            <person name="Kruys A."/>
            <person name="Hutchinson M.I."/>
            <person name="Powell A.J."/>
            <person name="Barry K."/>
            <person name="Miller A.N."/>
            <person name="Grigoriev I.V."/>
            <person name="Debuchy R."/>
            <person name="Gladieux P."/>
            <person name="Hiltunen Thoren M."/>
            <person name="Johannesson H."/>
        </authorList>
    </citation>
    <scope>NUCLEOTIDE SEQUENCE</scope>
    <source>
        <strain evidence="7">PSN293</strain>
    </source>
</reference>
<dbReference type="PANTHER" id="PTHR13194:SF18">
    <property type="entry name" value="COMPLEX I INTERMEDIATE-ASSOCIATED PROTEIN 30, MITOCHONDRIAL"/>
    <property type="match status" value="1"/>
</dbReference>
<keyword evidence="4" id="KW-0143">Chaperone</keyword>
<name>A0AAN6Y9B0_9PEZI</name>
<organism evidence="7 8">
    <name type="scientific">Rhypophila decipiens</name>
    <dbReference type="NCBI Taxonomy" id="261697"/>
    <lineage>
        <taxon>Eukaryota</taxon>
        <taxon>Fungi</taxon>
        <taxon>Dikarya</taxon>
        <taxon>Ascomycota</taxon>
        <taxon>Pezizomycotina</taxon>
        <taxon>Sordariomycetes</taxon>
        <taxon>Sordariomycetidae</taxon>
        <taxon>Sordariales</taxon>
        <taxon>Naviculisporaceae</taxon>
        <taxon>Rhypophila</taxon>
    </lineage>
</organism>
<reference evidence="7" key="2">
    <citation type="submission" date="2023-05" db="EMBL/GenBank/DDBJ databases">
        <authorList>
            <consortium name="Lawrence Berkeley National Laboratory"/>
            <person name="Steindorff A."/>
            <person name="Hensen N."/>
            <person name="Bonometti L."/>
            <person name="Westerberg I."/>
            <person name="Brannstrom I.O."/>
            <person name="Guillou S."/>
            <person name="Cros-Aarteil S."/>
            <person name="Calhoun S."/>
            <person name="Haridas S."/>
            <person name="Kuo A."/>
            <person name="Mondo S."/>
            <person name="Pangilinan J."/>
            <person name="Riley R."/>
            <person name="Labutti K."/>
            <person name="Andreopoulos B."/>
            <person name="Lipzen A."/>
            <person name="Chen C."/>
            <person name="Yanf M."/>
            <person name="Daum C."/>
            <person name="Ng V."/>
            <person name="Clum A."/>
            <person name="Ohm R."/>
            <person name="Martin F."/>
            <person name="Silar P."/>
            <person name="Natvig D."/>
            <person name="Lalanne C."/>
            <person name="Gautier V."/>
            <person name="Ament-Velasquez S.L."/>
            <person name="Kruys A."/>
            <person name="Hutchinson M.I."/>
            <person name="Powell A.J."/>
            <person name="Barry K."/>
            <person name="Miller A.N."/>
            <person name="Grigoriev I.V."/>
            <person name="Debuchy R."/>
            <person name="Gladieux P."/>
            <person name="Thoren M.H."/>
            <person name="Johannesson H."/>
        </authorList>
    </citation>
    <scope>NUCLEOTIDE SEQUENCE</scope>
    <source>
        <strain evidence="7">PSN293</strain>
    </source>
</reference>
<dbReference type="PANTHER" id="PTHR13194">
    <property type="entry name" value="COMPLEX I INTERMEDIATE-ASSOCIATED PROTEIN 30"/>
    <property type="match status" value="1"/>
</dbReference>
<accession>A0AAN6Y9B0</accession>
<sequence>MQATPRLLYKSFWGRSVDELKRLTNIAVNFEGVKGPQGPRELHSFHTEEGIQDCKVMSDVDIGGYSKAHLDFIQSSSSPQTAAAQTTKTTPTAYARFHGTISTQLPKNRPEIQRSGYAGWRTRDRPPTIFGRSLWDIDPYAYLAMRVKSDGRAYLVNIQTDSIVSTDLHQHRLFTTKPGEWETVLIKWNDFVRTNMGYVVEPQTEMLRQKVKSIGVSLTDRVPGPFELCIERIWATNDTSEADSVSQGPALTDETSTGGTGGKLLTKKGESVGWGKV</sequence>
<dbReference type="Proteomes" id="UP001301769">
    <property type="component" value="Unassembled WGS sequence"/>
</dbReference>
<evidence type="ECO:0000313" key="7">
    <source>
        <dbReference type="EMBL" id="KAK4211812.1"/>
    </source>
</evidence>
<dbReference type="GO" id="GO:0005739">
    <property type="term" value="C:mitochondrion"/>
    <property type="evidence" value="ECO:0007669"/>
    <property type="project" value="UniProtKB-SubCell"/>
</dbReference>
<dbReference type="GO" id="GO:0010257">
    <property type="term" value="P:NADH dehydrogenase complex assembly"/>
    <property type="evidence" value="ECO:0007669"/>
    <property type="project" value="TreeGrafter"/>
</dbReference>
<dbReference type="InterPro" id="IPR013857">
    <property type="entry name" value="NADH-UbQ_OxRdtase-assoc_prot30"/>
</dbReference>
<evidence type="ECO:0000313" key="8">
    <source>
        <dbReference type="Proteomes" id="UP001301769"/>
    </source>
</evidence>
<dbReference type="Pfam" id="PF08547">
    <property type="entry name" value="CIA30"/>
    <property type="match status" value="1"/>
</dbReference>
<feature type="domain" description="NADH:ubiquinone oxidoreductase intermediate-associated protein 30" evidence="6">
    <location>
        <begin position="44"/>
        <end position="230"/>
    </location>
</feature>
<protein>
    <submittedName>
        <fullName evidence="7">Complex I protein</fullName>
    </submittedName>
</protein>
<dbReference type="GO" id="GO:0006120">
    <property type="term" value="P:mitochondrial electron transport, NADH to ubiquinone"/>
    <property type="evidence" value="ECO:0007669"/>
    <property type="project" value="TreeGrafter"/>
</dbReference>